<sequence length="263" mass="30167">MFQCRWLSDLPAHYQFTVRATDSLSSLPIQWPGYCSTDSLSRLYLDHKNPQHNNPVADYQRLQALPAICVTKYQSTVIYIHAITSIMSHQIPEEDIETESCSSTGTHETDDLDCLHARPLVPSPSVLPIDLNSLPEFRPLESPAHPNWILFEDLRTESVVVRVNGILVHDYWAPIAPLRDMMIRVLLQALNVLITVRIRENWRSGFTLESDEEIMRFFYALRRLGTPLVNIPSVRSFQWYGNLFAVECGHGFMLLEVPIGPYM</sequence>
<dbReference type="AlphaFoldDB" id="A0A5N6VTS4"/>
<evidence type="ECO:0000313" key="2">
    <source>
        <dbReference type="Proteomes" id="UP000325433"/>
    </source>
</evidence>
<keyword evidence="2" id="KW-1185">Reference proteome</keyword>
<reference evidence="2" key="1">
    <citation type="submission" date="2019-04" db="EMBL/GenBank/DDBJ databases">
        <title>Friends and foes A comparative genomics studyof 23 Aspergillus species from section Flavi.</title>
        <authorList>
            <consortium name="DOE Joint Genome Institute"/>
            <person name="Kjaerbolling I."/>
            <person name="Vesth T."/>
            <person name="Frisvad J.C."/>
            <person name="Nybo J.L."/>
            <person name="Theobald S."/>
            <person name="Kildgaard S."/>
            <person name="Isbrandt T."/>
            <person name="Kuo A."/>
            <person name="Sato A."/>
            <person name="Lyhne E.K."/>
            <person name="Kogle M.E."/>
            <person name="Wiebenga A."/>
            <person name="Kun R.S."/>
            <person name="Lubbers R.J."/>
            <person name="Makela M.R."/>
            <person name="Barry K."/>
            <person name="Chovatia M."/>
            <person name="Clum A."/>
            <person name="Daum C."/>
            <person name="Haridas S."/>
            <person name="He G."/>
            <person name="LaButti K."/>
            <person name="Lipzen A."/>
            <person name="Mondo S."/>
            <person name="Riley R."/>
            <person name="Salamov A."/>
            <person name="Simmons B.A."/>
            <person name="Magnuson J.K."/>
            <person name="Henrissat B."/>
            <person name="Mortensen U.H."/>
            <person name="Larsen T.O."/>
            <person name="Devries R.P."/>
            <person name="Grigoriev I.V."/>
            <person name="Machida M."/>
            <person name="Baker S.E."/>
            <person name="Andersen M.R."/>
        </authorList>
    </citation>
    <scope>NUCLEOTIDE SEQUENCE [LARGE SCALE GENOMIC DNA]</scope>
    <source>
        <strain evidence="2">CBS 130015</strain>
    </source>
</reference>
<gene>
    <name evidence="1" type="ORF">BDV41DRAFT_335072</name>
</gene>
<evidence type="ECO:0000313" key="1">
    <source>
        <dbReference type="EMBL" id="KAE8311608.1"/>
    </source>
</evidence>
<organism evidence="1 2">
    <name type="scientific">Aspergillus transmontanensis</name>
    <dbReference type="NCBI Taxonomy" id="1034304"/>
    <lineage>
        <taxon>Eukaryota</taxon>
        <taxon>Fungi</taxon>
        <taxon>Dikarya</taxon>
        <taxon>Ascomycota</taxon>
        <taxon>Pezizomycotina</taxon>
        <taxon>Eurotiomycetes</taxon>
        <taxon>Eurotiomycetidae</taxon>
        <taxon>Eurotiales</taxon>
        <taxon>Aspergillaceae</taxon>
        <taxon>Aspergillus</taxon>
        <taxon>Aspergillus subgen. Circumdati</taxon>
    </lineage>
</organism>
<accession>A0A5N6VTS4</accession>
<name>A0A5N6VTS4_9EURO</name>
<proteinExistence type="predicted"/>
<dbReference type="EMBL" id="ML738341">
    <property type="protein sequence ID" value="KAE8311608.1"/>
    <property type="molecule type" value="Genomic_DNA"/>
</dbReference>
<protein>
    <submittedName>
        <fullName evidence="1">Uncharacterized protein</fullName>
    </submittedName>
</protein>
<dbReference type="Proteomes" id="UP000325433">
    <property type="component" value="Unassembled WGS sequence"/>
</dbReference>